<name>A0ABT5CEH4_9BACT</name>
<proteinExistence type="inferred from homology"/>
<dbReference type="SMART" id="SM00822">
    <property type="entry name" value="PKS_KR"/>
    <property type="match status" value="1"/>
</dbReference>
<dbReference type="InterPro" id="IPR036291">
    <property type="entry name" value="NAD(P)-bd_dom_sf"/>
</dbReference>
<evidence type="ECO:0000313" key="5">
    <source>
        <dbReference type="Proteomes" id="UP001217485"/>
    </source>
</evidence>
<dbReference type="SUPFAM" id="SSF51735">
    <property type="entry name" value="NAD(P)-binding Rossmann-fold domains"/>
    <property type="match status" value="1"/>
</dbReference>
<sequence>MDGLELVKASPRRRERRDEHRRSLGPLLFAVVPSAGDSQSFDPFQYLLHGVEIAMLSNKVVLITGATSGIGAATAIAAARAGAKVVLAARRQEMGDALVARIKVEGGNALFVRTDVTVEADIQALIERTVEAHGRLDSVFNNAGIATALGPLADVPVADYLALMQVNLHSIYLCMRYQVPIMKKGGGGSIVNCGSIASTVSAPGFGVYAATKHAILGLTKSAAIDYAADKIRVNAILPGPVETEIWDHMQSGEQVLDAFGAATLMKRYAHPDEIARPAVFLLSDWSSYMTGTQLTVDGGYTAV</sequence>
<dbReference type="InterPro" id="IPR002347">
    <property type="entry name" value="SDR_fam"/>
</dbReference>
<dbReference type="Gene3D" id="3.40.50.720">
    <property type="entry name" value="NAD(P)-binding Rossmann-like Domain"/>
    <property type="match status" value="1"/>
</dbReference>
<protein>
    <submittedName>
        <fullName evidence="4">SDR family oxidoreductase</fullName>
    </submittedName>
</protein>
<dbReference type="PROSITE" id="PS00061">
    <property type="entry name" value="ADH_SHORT"/>
    <property type="match status" value="1"/>
</dbReference>
<evidence type="ECO:0000256" key="1">
    <source>
        <dbReference type="ARBA" id="ARBA00006484"/>
    </source>
</evidence>
<evidence type="ECO:0000313" key="4">
    <source>
        <dbReference type="EMBL" id="MDC0684840.1"/>
    </source>
</evidence>
<keyword evidence="2" id="KW-0560">Oxidoreductase</keyword>
<comment type="caution">
    <text evidence="4">The sequence shown here is derived from an EMBL/GenBank/DDBJ whole genome shotgun (WGS) entry which is preliminary data.</text>
</comment>
<evidence type="ECO:0000256" key="2">
    <source>
        <dbReference type="ARBA" id="ARBA00023002"/>
    </source>
</evidence>
<accession>A0ABT5CEH4</accession>
<dbReference type="PANTHER" id="PTHR24321:SF11">
    <property type="entry name" value="BLR0893 PROTEIN"/>
    <property type="match status" value="1"/>
</dbReference>
<dbReference type="EMBL" id="JAQNDK010000006">
    <property type="protein sequence ID" value="MDC0684840.1"/>
    <property type="molecule type" value="Genomic_DNA"/>
</dbReference>
<dbReference type="Proteomes" id="UP001217485">
    <property type="component" value="Unassembled WGS sequence"/>
</dbReference>
<dbReference type="PANTHER" id="PTHR24321">
    <property type="entry name" value="DEHYDROGENASES, SHORT CHAIN"/>
    <property type="match status" value="1"/>
</dbReference>
<dbReference type="CDD" id="cd05233">
    <property type="entry name" value="SDR_c"/>
    <property type="match status" value="1"/>
</dbReference>
<comment type="similarity">
    <text evidence="1">Belongs to the short-chain dehydrogenases/reductases (SDR) family.</text>
</comment>
<dbReference type="NCBIfam" id="NF005559">
    <property type="entry name" value="PRK07231.1"/>
    <property type="match status" value="1"/>
</dbReference>
<dbReference type="PRINTS" id="PR00081">
    <property type="entry name" value="GDHRDH"/>
</dbReference>
<dbReference type="InterPro" id="IPR057326">
    <property type="entry name" value="KR_dom"/>
</dbReference>
<dbReference type="RefSeq" id="WP_272102969.1">
    <property type="nucleotide sequence ID" value="NZ_JAQNDK010000006.1"/>
</dbReference>
<dbReference type="Pfam" id="PF13561">
    <property type="entry name" value="adh_short_C2"/>
    <property type="match status" value="1"/>
</dbReference>
<reference evidence="4 5" key="1">
    <citation type="submission" date="2023-01" db="EMBL/GenBank/DDBJ databases">
        <title>Minimal conservation of predation-associated metabolite biosynthetic gene clusters underscores biosynthetic potential of Myxococcota including descriptions for ten novel species: Archangium lansinium sp. nov., Myxococcus landrumus sp. nov., Nannocystis bai.</title>
        <authorList>
            <person name="Ahearne A."/>
            <person name="Stevens C."/>
            <person name="Dowd S."/>
        </authorList>
    </citation>
    <scope>NUCLEOTIDE SEQUENCE [LARGE SCALE GENOMIC DNA]</scope>
    <source>
        <strain evidence="4 5">WIWO2</strain>
    </source>
</reference>
<organism evidence="4 5">
    <name type="scientific">Sorangium atrum</name>
    <dbReference type="NCBI Taxonomy" id="2995308"/>
    <lineage>
        <taxon>Bacteria</taxon>
        <taxon>Pseudomonadati</taxon>
        <taxon>Myxococcota</taxon>
        <taxon>Polyangia</taxon>
        <taxon>Polyangiales</taxon>
        <taxon>Polyangiaceae</taxon>
        <taxon>Sorangium</taxon>
    </lineage>
</organism>
<keyword evidence="5" id="KW-1185">Reference proteome</keyword>
<gene>
    <name evidence="4" type="ORF">POL72_44400</name>
</gene>
<feature type="domain" description="Ketoreductase" evidence="3">
    <location>
        <begin position="59"/>
        <end position="249"/>
    </location>
</feature>
<dbReference type="InterPro" id="IPR020904">
    <property type="entry name" value="Sc_DH/Rdtase_CS"/>
</dbReference>
<dbReference type="PRINTS" id="PR00080">
    <property type="entry name" value="SDRFAMILY"/>
</dbReference>
<evidence type="ECO:0000259" key="3">
    <source>
        <dbReference type="SMART" id="SM00822"/>
    </source>
</evidence>